<evidence type="ECO:0000256" key="2">
    <source>
        <dbReference type="SAM" id="SignalP"/>
    </source>
</evidence>
<dbReference type="AlphaFoldDB" id="A0A1I7T0G2"/>
<dbReference type="STRING" id="1561998.A0A1I7T0G2"/>
<feature type="chain" id="PRO_5009306933" evidence="2">
    <location>
        <begin position="21"/>
        <end position="178"/>
    </location>
</feature>
<feature type="region of interest" description="Disordered" evidence="1">
    <location>
        <begin position="31"/>
        <end position="67"/>
    </location>
</feature>
<dbReference type="PANTHER" id="PTHR38633">
    <property type="entry name" value="PROTEIN CBG15573-RELATED"/>
    <property type="match status" value="1"/>
</dbReference>
<evidence type="ECO:0000313" key="3">
    <source>
        <dbReference type="Proteomes" id="UP000095282"/>
    </source>
</evidence>
<keyword evidence="3" id="KW-1185">Reference proteome</keyword>
<protein>
    <submittedName>
        <fullName evidence="4">RNAse_Pc domain-containing protein</fullName>
    </submittedName>
</protein>
<evidence type="ECO:0000313" key="4">
    <source>
        <dbReference type="WBParaSite" id="Csp11.Scaffold442.g1227.t1"/>
    </source>
</evidence>
<sequence>MFVYLCLVLVCTAVASSGYGAPSYQAPSYSGPQYGGHHGGHHGGYHDHSDSSDSSSEEKHHHHHKKCRKLGELNVNPYKGNKAQFSSLETKGKNYVKISCPNDGKDYALLADQQGKTASANSGANFVNNTILLATGVNLDFVARCSGRRTTAIANNGDKVRIRDVSCVDLETAPPTAF</sequence>
<dbReference type="Proteomes" id="UP000095282">
    <property type="component" value="Unplaced"/>
</dbReference>
<dbReference type="eggNOG" id="ENOG502TI2A">
    <property type="taxonomic scope" value="Eukaryota"/>
</dbReference>
<organism evidence="3 4">
    <name type="scientific">Caenorhabditis tropicalis</name>
    <dbReference type="NCBI Taxonomy" id="1561998"/>
    <lineage>
        <taxon>Eukaryota</taxon>
        <taxon>Metazoa</taxon>
        <taxon>Ecdysozoa</taxon>
        <taxon>Nematoda</taxon>
        <taxon>Chromadorea</taxon>
        <taxon>Rhabditida</taxon>
        <taxon>Rhabditina</taxon>
        <taxon>Rhabditomorpha</taxon>
        <taxon>Rhabditoidea</taxon>
        <taxon>Rhabditidae</taxon>
        <taxon>Peloderinae</taxon>
        <taxon>Caenorhabditis</taxon>
    </lineage>
</organism>
<keyword evidence="2" id="KW-0732">Signal</keyword>
<feature type="signal peptide" evidence="2">
    <location>
        <begin position="1"/>
        <end position="20"/>
    </location>
</feature>
<proteinExistence type="predicted"/>
<evidence type="ECO:0000256" key="1">
    <source>
        <dbReference type="SAM" id="MobiDB-lite"/>
    </source>
</evidence>
<feature type="compositionally biased region" description="Basic and acidic residues" evidence="1">
    <location>
        <begin position="44"/>
        <end position="59"/>
    </location>
</feature>
<accession>A0A1I7T0G2</accession>
<reference evidence="4" key="1">
    <citation type="submission" date="2016-11" db="UniProtKB">
        <authorList>
            <consortium name="WormBaseParasite"/>
        </authorList>
    </citation>
    <scope>IDENTIFICATION</scope>
</reference>
<dbReference type="WBParaSite" id="Csp11.Scaffold442.g1227.t1">
    <property type="protein sequence ID" value="Csp11.Scaffold442.g1227.t1"/>
    <property type="gene ID" value="Csp11.Scaffold442.g1227"/>
</dbReference>
<name>A0A1I7T0G2_9PELO</name>
<dbReference type="PANTHER" id="PTHR38633:SF1">
    <property type="entry name" value="UTERINE LUMIN EXPRESSED_LOCAILIZED"/>
    <property type="match status" value="1"/>
</dbReference>